<dbReference type="InterPro" id="IPR042267">
    <property type="entry name" value="VTC_sf"/>
</dbReference>
<protein>
    <recommendedName>
        <fullName evidence="1">VTC domain-containing protein</fullName>
    </recommendedName>
</protein>
<reference evidence="2 3" key="1">
    <citation type="journal article" date="2022" name="IScience">
        <title>An ultrasensitive nanofiber-based assay for enzymatic hydrolysis and deep-sea microbial degradation of cellulose.</title>
        <authorList>
            <person name="Tsudome M."/>
            <person name="Tachioka M."/>
            <person name="Miyazaki M."/>
            <person name="Uchimura K."/>
            <person name="Tsuda M."/>
            <person name="Takaki Y."/>
            <person name="Deguchi S."/>
        </authorList>
    </citation>
    <scope>NUCLEOTIDE SEQUENCE [LARGE SCALE GENOMIC DNA]</scope>
    <source>
        <strain evidence="2 3">GE09</strain>
    </source>
</reference>
<dbReference type="Proteomes" id="UP001320119">
    <property type="component" value="Chromosome"/>
</dbReference>
<organism evidence="2 3">
    <name type="scientific">Marinagarivorans cellulosilyticus</name>
    <dbReference type="NCBI Taxonomy" id="2721545"/>
    <lineage>
        <taxon>Bacteria</taxon>
        <taxon>Pseudomonadati</taxon>
        <taxon>Pseudomonadota</taxon>
        <taxon>Gammaproteobacteria</taxon>
        <taxon>Cellvibrionales</taxon>
        <taxon>Cellvibrionaceae</taxon>
        <taxon>Marinagarivorans</taxon>
    </lineage>
</organism>
<accession>A0AAN1WLN8</accession>
<gene>
    <name evidence="2" type="ORF">MARGE09_P4062</name>
</gene>
<dbReference type="AlphaFoldDB" id="A0AAN1WLN8"/>
<dbReference type="Pfam" id="PF09359">
    <property type="entry name" value="VTC"/>
    <property type="match status" value="1"/>
</dbReference>
<evidence type="ECO:0000313" key="3">
    <source>
        <dbReference type="Proteomes" id="UP001320119"/>
    </source>
</evidence>
<evidence type="ECO:0000259" key="1">
    <source>
        <dbReference type="Pfam" id="PF09359"/>
    </source>
</evidence>
<proteinExistence type="predicted"/>
<dbReference type="RefSeq" id="WP_236985159.1">
    <property type="nucleotide sequence ID" value="NZ_AP023086.1"/>
</dbReference>
<sequence>MTALAFDSFIREPTLFEAEIQKYSAHGLDDLKRAQLMNRIDTKFVVPTAVLPALLEQLRPHFSVLEIGNKRLSQYESTYFDTSEYYFYHQHHRGRLNRFKVRFREYVDTQTRFLEVKFKNNKKRTAKNRVAIKEDGLFDIRNHEDFLRELNVPQCHRLEPKLVNRYQRIALASEARAERLTIDINLENTVGSEYGQVALGDFAILELKQEKLTRNSVAFDVIRKLNLRPRGFSKYCMGLVMTLDSNEIKTNRFKKNARHIQLPTKEIDVQTCLA</sequence>
<name>A0AAN1WLN8_9GAMM</name>
<evidence type="ECO:0000313" key="2">
    <source>
        <dbReference type="EMBL" id="BCD99860.1"/>
    </source>
</evidence>
<dbReference type="Gene3D" id="3.20.100.30">
    <property type="entry name" value="VTC, catalytic tunnel domain"/>
    <property type="match status" value="1"/>
</dbReference>
<keyword evidence="3" id="KW-1185">Reference proteome</keyword>
<dbReference type="GO" id="GO:0006799">
    <property type="term" value="P:polyphosphate biosynthetic process"/>
    <property type="evidence" value="ECO:0007669"/>
    <property type="project" value="UniProtKB-ARBA"/>
</dbReference>
<dbReference type="InterPro" id="IPR018966">
    <property type="entry name" value="VTC_domain"/>
</dbReference>
<dbReference type="KEGG" id="marq:MARGE09_P4062"/>
<dbReference type="EMBL" id="AP023086">
    <property type="protein sequence ID" value="BCD99860.1"/>
    <property type="molecule type" value="Genomic_DNA"/>
</dbReference>
<dbReference type="CDD" id="cd07750">
    <property type="entry name" value="PolyPPase_VTC_like"/>
    <property type="match status" value="1"/>
</dbReference>
<feature type="domain" description="VTC" evidence="1">
    <location>
        <begin position="38"/>
        <end position="239"/>
    </location>
</feature>